<dbReference type="PANTHER" id="PTHR19959">
    <property type="entry name" value="KINESIN LIGHT CHAIN"/>
    <property type="match status" value="1"/>
</dbReference>
<dbReference type="InterPro" id="IPR024983">
    <property type="entry name" value="CHAT_dom"/>
</dbReference>
<dbReference type="EMBL" id="JAACJK010000060">
    <property type="protein sequence ID" value="KAF5335740.1"/>
    <property type="molecule type" value="Genomic_DNA"/>
</dbReference>
<evidence type="ECO:0000313" key="4">
    <source>
        <dbReference type="EMBL" id="KAF5335740.1"/>
    </source>
</evidence>
<keyword evidence="1" id="KW-0802">TPR repeat</keyword>
<name>A0A8H5FFY5_9AGAR</name>
<gene>
    <name evidence="4" type="ORF">D9611_009641</name>
</gene>
<dbReference type="InterPro" id="IPR011990">
    <property type="entry name" value="TPR-like_helical_dom_sf"/>
</dbReference>
<organism evidence="4 5">
    <name type="scientific">Ephemerocybe angulata</name>
    <dbReference type="NCBI Taxonomy" id="980116"/>
    <lineage>
        <taxon>Eukaryota</taxon>
        <taxon>Fungi</taxon>
        <taxon>Dikarya</taxon>
        <taxon>Basidiomycota</taxon>
        <taxon>Agaricomycotina</taxon>
        <taxon>Agaricomycetes</taxon>
        <taxon>Agaricomycetidae</taxon>
        <taxon>Agaricales</taxon>
        <taxon>Agaricineae</taxon>
        <taxon>Psathyrellaceae</taxon>
        <taxon>Ephemerocybe</taxon>
    </lineage>
</organism>
<evidence type="ECO:0000313" key="5">
    <source>
        <dbReference type="Proteomes" id="UP000541558"/>
    </source>
</evidence>
<feature type="repeat" description="TPR" evidence="1">
    <location>
        <begin position="503"/>
        <end position="536"/>
    </location>
</feature>
<dbReference type="Gene3D" id="1.25.40.10">
    <property type="entry name" value="Tetratricopeptide repeat domain"/>
    <property type="match status" value="5"/>
</dbReference>
<proteinExistence type="predicted"/>
<dbReference type="SUPFAM" id="SSF48452">
    <property type="entry name" value="TPR-like"/>
    <property type="match status" value="3"/>
</dbReference>
<dbReference type="PROSITE" id="PS50005">
    <property type="entry name" value="TPR"/>
    <property type="match status" value="1"/>
</dbReference>
<feature type="region of interest" description="Disordered" evidence="2">
    <location>
        <begin position="1385"/>
        <end position="1413"/>
    </location>
</feature>
<feature type="domain" description="CHAT" evidence="3">
    <location>
        <begin position="1424"/>
        <end position="1717"/>
    </location>
</feature>
<sequence>MYMISELGVSYSIDSIEDPDASDNDTLTLYIGQDDDERSVVLNCSQNEPSSQINRVWECSRASNPMALNNSELHIIVTSYMRGEFVNFRLSKDELLRPAEKEGNLKSWRVTKDISAQGLGNLRVELELTSHDGDEPEDPRSPILREIDTHIAVEQAAIFASESDQGGLAEAAISNITQHYINLGNLLNRRHKQTKDMNDLRQAIFSMQTALETLEDSDIDPASVGFLPKTLSKLGSMVEQVHQTTQNASDLDDVVETYQKAVELTPESDPLLPARLNDLSSALQRRFDITRDTDDIEGAITNLRKAIGCTPDGNGNLPILLSNLGSALRRQHTCTKEVHLLDEAIIAQQRSIDLGSTQHDEHRYWFSNLGRYYQLRFELNGAPQDLQQSIVFKRKAVDSIARPTDDQASKDLSEALQALAYAFWQSFQQRNNLEDLQESIAAQQRSIKTSPTDSPHLALRRRNLVVYIKRRYHLTKSKAHLQEAITAQQDEVSNLADDDPTLPDRLNELGTWLMHLGDLEQAVSSQRRALKISPKNPEILSALAQALRLQFNHTGGGMEIIDEAIAIQREAIALTETEGPDMGSRIRLLTQCLNSKLSTGAAHLKETAAEAVSTARRSLQLTIASNIPERAIAFDALGKSLQYRFEGTGERQDLDEAIQAHSQAVDLSSGDTGVDLLIFEMNSSIALQRLFKVTGELNVVDKAVVMGRKAVAAADTIGEEARISQSLGALANALQARYERSGELSDINEAIEVHKRCIKQTPPTNRNLPSCLSNLSGALQTRAERTGRLEDIDEALECIEQAIDLTPELNYASRSTYYLARGTALQARFRNLGELEDIVSSVADLQSSVELLSKASANTPSNKHPTGLSVRLNNLGISLRLHFQHTGNLPDIQESISAHQKSVELTPEEYAEYSGRVSNLGSAFVCRYERTHDLYDIQEAVTWHERAVEKTIPGHPQLPHRLQNLATSLRLLGERSGDISDLDRAVQKGKQAIELTPIDHPLLPTILSNHGNALQRRFRLSKDPQDIEAAISTRRRALSILEDNESAAPRLIPCLNNLGSSLIQSFKMDEEANTHHLEEAISFMKIALSLTPKEDTESMLTQQNNIANAYLAQYRHTKDLADAREASLYLYEITCSPVGIPGTRLRAAQTLARLSKAFSKDVCMNAYKTCIELMTVVGGMEQTIQSRHKMLASISDISLEAAAAAIGFSLPRKAMEWLEQGRCLVWNQLNSLRTPIDALKVAHPELAERLVRVSSELEKMGSRTIEIDNPAELDGQIHMQNDALAQTYLAEEWMEILADVRGTDGFEDFLKPPPVSQTFDRIPMSGIVVVINVHQSRCDALVVKGGSAEPQHIALPNLSYQMIEEWRAKLHGGLVSAGVRSRGDNGGIANGDAAEELKSDGTRAARPRQKRRPIETTQSILEQVLKDLWVSIVSPIVQTLSLKPSKDGKAPQRIWWCPTGPLSFLPLHAAGIYGGSEGASILDYAASSYIPMVSVLAERAIDAVGEQSASGVLLLSKHNFPGLSVIPGAKAEARAIEQHLQSKKIRALRLGEDDRPATVEAAIASMEQYSCVHFACHATQNTTHPLKSGFYLHDGRLELSRIIRANLRSTHVQVAFLSACQTSAGDEKLSEEAVHLAAGMLAAGYRGVVGTMWSIQDKYASEIAESFYQDLLERSGGAEIHGEHAGYSLHHAIVGIRRKLLDVEDSLLAWVPYVHFGV</sequence>
<dbReference type="OrthoDB" id="9991317at2759"/>
<dbReference type="PANTHER" id="PTHR19959:SF119">
    <property type="entry name" value="FUNGAL LIPASE-LIKE DOMAIN-CONTAINING PROTEIN"/>
    <property type="match status" value="1"/>
</dbReference>
<reference evidence="4 5" key="1">
    <citation type="journal article" date="2020" name="ISME J.">
        <title>Uncovering the hidden diversity of litter-decomposition mechanisms in mushroom-forming fungi.</title>
        <authorList>
            <person name="Floudas D."/>
            <person name="Bentzer J."/>
            <person name="Ahren D."/>
            <person name="Johansson T."/>
            <person name="Persson P."/>
            <person name="Tunlid A."/>
        </authorList>
    </citation>
    <scope>NUCLEOTIDE SEQUENCE [LARGE SCALE GENOMIC DNA]</scope>
    <source>
        <strain evidence="4 5">CBS 175.51</strain>
    </source>
</reference>
<evidence type="ECO:0000256" key="1">
    <source>
        <dbReference type="PROSITE-ProRule" id="PRU00339"/>
    </source>
</evidence>
<evidence type="ECO:0000256" key="2">
    <source>
        <dbReference type="SAM" id="MobiDB-lite"/>
    </source>
</evidence>
<dbReference type="SMART" id="SM00028">
    <property type="entry name" value="TPR"/>
    <property type="match status" value="4"/>
</dbReference>
<dbReference type="Pfam" id="PF12770">
    <property type="entry name" value="CHAT"/>
    <property type="match status" value="1"/>
</dbReference>
<accession>A0A8H5FFY5</accession>
<dbReference type="Pfam" id="PF13181">
    <property type="entry name" value="TPR_8"/>
    <property type="match status" value="1"/>
</dbReference>
<protein>
    <recommendedName>
        <fullName evidence="3">CHAT domain-containing protein</fullName>
    </recommendedName>
</protein>
<comment type="caution">
    <text evidence="4">The sequence shown here is derived from an EMBL/GenBank/DDBJ whole genome shotgun (WGS) entry which is preliminary data.</text>
</comment>
<dbReference type="InterPro" id="IPR019734">
    <property type="entry name" value="TPR_rpt"/>
</dbReference>
<keyword evidence="5" id="KW-1185">Reference proteome</keyword>
<dbReference type="Proteomes" id="UP000541558">
    <property type="component" value="Unassembled WGS sequence"/>
</dbReference>
<evidence type="ECO:0000259" key="3">
    <source>
        <dbReference type="Pfam" id="PF12770"/>
    </source>
</evidence>